<evidence type="ECO:0000313" key="2">
    <source>
        <dbReference type="EMBL" id="GFY73503.1"/>
    </source>
</evidence>
<proteinExistence type="predicted"/>
<comment type="caution">
    <text evidence="2">The sequence shown here is derived from an EMBL/GenBank/DDBJ whole genome shotgun (WGS) entry which is preliminary data.</text>
</comment>
<reference evidence="2" key="1">
    <citation type="submission" date="2020-08" db="EMBL/GenBank/DDBJ databases">
        <title>Multicomponent nature underlies the extraordinary mechanical properties of spider dragline silk.</title>
        <authorList>
            <person name="Kono N."/>
            <person name="Nakamura H."/>
            <person name="Mori M."/>
            <person name="Yoshida Y."/>
            <person name="Ohtoshi R."/>
            <person name="Malay A.D."/>
            <person name="Moran D.A.P."/>
            <person name="Tomita M."/>
            <person name="Numata K."/>
            <person name="Arakawa K."/>
        </authorList>
    </citation>
    <scope>NUCLEOTIDE SEQUENCE</scope>
</reference>
<dbReference type="AlphaFoldDB" id="A0A8X7CM45"/>
<sequence length="256" mass="30230">MKAHNWCPCPYCPKFFVNLQDLEMHKQETHYDQCTLYEATFQPESDLNLHLPKCRLYSNIKSKLSKVVEAFLENKKFERHEELCRKLKEVKKDLGGNCKINFAFKKSTHCLENFCEDRVEESFIHYHFPHDLVFDVNLSNSITDHEEDLFNLSDMLLQSKNNVMKNLPSYSGFCVRFLTEITILKIVTFVEEAKKLKFPLELHVLEQLMLFKGIIEDACKLPISEEMPEDIKDYLTHVNCYLSHISRKHFISKCHS</sequence>
<evidence type="ECO:0000259" key="1">
    <source>
        <dbReference type="PROSITE" id="PS00028"/>
    </source>
</evidence>
<dbReference type="EMBL" id="BMAV01020106">
    <property type="protein sequence ID" value="GFY73503.1"/>
    <property type="molecule type" value="Genomic_DNA"/>
</dbReference>
<accession>A0A8X7CM45</accession>
<evidence type="ECO:0000313" key="3">
    <source>
        <dbReference type="Proteomes" id="UP000886998"/>
    </source>
</evidence>
<gene>
    <name evidence="2" type="ORF">TNIN_95111</name>
</gene>
<dbReference type="InterPro" id="IPR013087">
    <property type="entry name" value="Znf_C2H2_type"/>
</dbReference>
<dbReference type="PROSITE" id="PS00028">
    <property type="entry name" value="ZINC_FINGER_C2H2_1"/>
    <property type="match status" value="1"/>
</dbReference>
<keyword evidence="3" id="KW-1185">Reference proteome</keyword>
<organism evidence="2 3">
    <name type="scientific">Trichonephila inaurata madagascariensis</name>
    <dbReference type="NCBI Taxonomy" id="2747483"/>
    <lineage>
        <taxon>Eukaryota</taxon>
        <taxon>Metazoa</taxon>
        <taxon>Ecdysozoa</taxon>
        <taxon>Arthropoda</taxon>
        <taxon>Chelicerata</taxon>
        <taxon>Arachnida</taxon>
        <taxon>Araneae</taxon>
        <taxon>Araneomorphae</taxon>
        <taxon>Entelegynae</taxon>
        <taxon>Araneoidea</taxon>
        <taxon>Nephilidae</taxon>
        <taxon>Trichonephila</taxon>
        <taxon>Trichonephila inaurata</taxon>
    </lineage>
</organism>
<dbReference type="Proteomes" id="UP000886998">
    <property type="component" value="Unassembled WGS sequence"/>
</dbReference>
<protein>
    <recommendedName>
        <fullName evidence="1">C2H2-type domain-containing protein</fullName>
    </recommendedName>
</protein>
<name>A0A8X7CM45_9ARAC</name>
<feature type="domain" description="C2H2-type" evidence="1">
    <location>
        <begin position="7"/>
        <end position="30"/>
    </location>
</feature>